<gene>
    <name evidence="2" type="ORF">PSNMU_V1.4_AUG-EV-PASAV3_0015010</name>
</gene>
<keyword evidence="1" id="KW-0812">Transmembrane</keyword>
<name>A0A448YYE5_9STRA</name>
<accession>A0A448YYE5</accession>
<evidence type="ECO:0000313" key="2">
    <source>
        <dbReference type="EMBL" id="VEU34770.1"/>
    </source>
</evidence>
<protein>
    <submittedName>
        <fullName evidence="2">Uncharacterized protein</fullName>
    </submittedName>
</protein>
<feature type="transmembrane region" description="Helical" evidence="1">
    <location>
        <begin position="375"/>
        <end position="393"/>
    </location>
</feature>
<evidence type="ECO:0000256" key="1">
    <source>
        <dbReference type="SAM" id="Phobius"/>
    </source>
</evidence>
<feature type="transmembrane region" description="Helical" evidence="1">
    <location>
        <begin position="313"/>
        <end position="332"/>
    </location>
</feature>
<keyword evidence="1" id="KW-1133">Transmembrane helix</keyword>
<evidence type="ECO:0000313" key="3">
    <source>
        <dbReference type="Proteomes" id="UP000291116"/>
    </source>
</evidence>
<reference evidence="2 3" key="1">
    <citation type="submission" date="2019-01" db="EMBL/GenBank/DDBJ databases">
        <authorList>
            <person name="Ferrante I. M."/>
        </authorList>
    </citation>
    <scope>NUCLEOTIDE SEQUENCE [LARGE SCALE GENOMIC DNA]</scope>
    <source>
        <strain evidence="2 3">B856</strain>
    </source>
</reference>
<feature type="transmembrane region" description="Helical" evidence="1">
    <location>
        <begin position="352"/>
        <end position="368"/>
    </location>
</feature>
<sequence>MRRAYIHEGRVLRNQKQWGRAALWTFVEWKRVACLMLPAILLWVTNPANRVPWFGGKSLSDVFPRSAKPSWLVGRPRTTNYGLFSLDESIEGVTLSACLSRWEICAFGDASVGGLCGNLADAMCHRKPLLPWEYHTRAGNGLHSSNNNIVHGSGGDGITSYYATAVRNFGAALAEDRVFVAHRILCSVLLLSAAFQFCCPRFPASGQILGVSIPVPFAWIQEAVASVLWNSTGGTLLRDLVFQTTAVYPALQELDRMLPRLRFSSWLVRPTGQESLDYALAVAALVIGIGGGSNALAGLMVGSNSQYRRYGSLVGFSAAAAAAMGYAIRATTAQGRLYIHAYYFPLASGDREVGLVQIYWTYAAWIFIGGTPRGWYSRLVVWLLAGLGGSLYAEFHLSHVELSVVRDLLGFFGLA</sequence>
<dbReference type="EMBL" id="CAACVS010000037">
    <property type="protein sequence ID" value="VEU34770.1"/>
    <property type="molecule type" value="Genomic_DNA"/>
</dbReference>
<keyword evidence="1" id="KW-0472">Membrane</keyword>
<feature type="transmembrane region" description="Helical" evidence="1">
    <location>
        <begin position="278"/>
        <end position="301"/>
    </location>
</feature>
<dbReference type="Proteomes" id="UP000291116">
    <property type="component" value="Unassembled WGS sequence"/>
</dbReference>
<organism evidence="2 3">
    <name type="scientific">Pseudo-nitzschia multistriata</name>
    <dbReference type="NCBI Taxonomy" id="183589"/>
    <lineage>
        <taxon>Eukaryota</taxon>
        <taxon>Sar</taxon>
        <taxon>Stramenopiles</taxon>
        <taxon>Ochrophyta</taxon>
        <taxon>Bacillariophyta</taxon>
        <taxon>Bacillariophyceae</taxon>
        <taxon>Bacillariophycidae</taxon>
        <taxon>Bacillariales</taxon>
        <taxon>Bacillariaceae</taxon>
        <taxon>Pseudo-nitzschia</taxon>
    </lineage>
</organism>
<dbReference type="AlphaFoldDB" id="A0A448YYE5"/>
<keyword evidence="3" id="KW-1185">Reference proteome</keyword>
<dbReference type="OrthoDB" id="10603264at2759"/>
<proteinExistence type="predicted"/>